<keyword evidence="2" id="KW-1185">Reference proteome</keyword>
<dbReference type="Proteomes" id="UP000306409">
    <property type="component" value="Chromosome"/>
</dbReference>
<sequence length="50" mass="5680">MSSALATEDSAKVRKILFEDYKVEFSNVGNHIHDIYELDKVEQLILAKGN</sequence>
<dbReference type="AlphaFoldDB" id="A0A7H1VRN5"/>
<accession>A0A7H1VRN5</accession>
<evidence type="ECO:0000313" key="1">
    <source>
        <dbReference type="EMBL" id="QNU68047.1"/>
    </source>
</evidence>
<proteinExistence type="predicted"/>
<protein>
    <submittedName>
        <fullName evidence="1">Uncharacterized protein</fullName>
    </submittedName>
</protein>
<name>A0A7H1VRN5_9FIRM</name>
<dbReference type="KEGG" id="rher:EHE19_006295"/>
<evidence type="ECO:0000313" key="2">
    <source>
        <dbReference type="Proteomes" id="UP000306409"/>
    </source>
</evidence>
<gene>
    <name evidence="1" type="ORF">EHE19_006295</name>
</gene>
<reference evidence="1 2" key="1">
    <citation type="submission" date="2020-09" db="EMBL/GenBank/DDBJ databases">
        <title>Characterization and genome sequencing of Ruminiclostridium sp. nov. MA18.</title>
        <authorList>
            <person name="Rettenmaier R."/>
            <person name="Kowollik M.-L."/>
            <person name="Liebl W."/>
            <person name="Zverlov V."/>
        </authorList>
    </citation>
    <scope>NUCLEOTIDE SEQUENCE [LARGE SCALE GENOMIC DNA]</scope>
    <source>
        <strain evidence="1 2">MA18</strain>
    </source>
</reference>
<dbReference type="EMBL" id="CP061336">
    <property type="protein sequence ID" value="QNU68047.1"/>
    <property type="molecule type" value="Genomic_DNA"/>
</dbReference>
<organism evidence="1 2">
    <name type="scientific">Ruminiclostridium herbifermentans</name>
    <dbReference type="NCBI Taxonomy" id="2488810"/>
    <lineage>
        <taxon>Bacteria</taxon>
        <taxon>Bacillati</taxon>
        <taxon>Bacillota</taxon>
        <taxon>Clostridia</taxon>
        <taxon>Eubacteriales</taxon>
        <taxon>Oscillospiraceae</taxon>
        <taxon>Ruminiclostridium</taxon>
    </lineage>
</organism>